<evidence type="ECO:0000313" key="3">
    <source>
        <dbReference type="EMBL" id="NYJ37909.1"/>
    </source>
</evidence>
<keyword evidence="1" id="KW-0678">Repressor</keyword>
<dbReference type="InterPro" id="IPR014036">
    <property type="entry name" value="DeoR-like_C"/>
</dbReference>
<keyword evidence="4" id="KW-1185">Reference proteome</keyword>
<reference evidence="3 4" key="1">
    <citation type="submission" date="2020-07" db="EMBL/GenBank/DDBJ databases">
        <title>Sequencing the genomes of 1000 actinobacteria strains.</title>
        <authorList>
            <person name="Klenk H.-P."/>
        </authorList>
    </citation>
    <scope>NUCLEOTIDE SEQUENCE [LARGE SCALE GENOMIC DNA]</scope>
    <source>
        <strain evidence="3 4">DSM 44442</strain>
    </source>
</reference>
<organism evidence="3 4">
    <name type="scientific">Nocardiopsis aegyptia</name>
    <dbReference type="NCBI Taxonomy" id="220378"/>
    <lineage>
        <taxon>Bacteria</taxon>
        <taxon>Bacillati</taxon>
        <taxon>Actinomycetota</taxon>
        <taxon>Actinomycetes</taxon>
        <taxon>Streptosporangiales</taxon>
        <taxon>Nocardiopsidaceae</taxon>
        <taxon>Nocardiopsis</taxon>
    </lineage>
</organism>
<dbReference type="EMBL" id="JACCFS010000001">
    <property type="protein sequence ID" value="NYJ37909.1"/>
    <property type="molecule type" value="Genomic_DNA"/>
</dbReference>
<dbReference type="RefSeq" id="WP_179829018.1">
    <property type="nucleotide sequence ID" value="NZ_JACCFS010000001.1"/>
</dbReference>
<protein>
    <submittedName>
        <fullName evidence="3">DeoR family fructose operon transcriptional repressor</fullName>
    </submittedName>
</protein>
<name>A0A7Z0JE00_9ACTN</name>
<sequence>MVAEEERIAKAALAEIPDDGVLILDAGTVTERLAAQLPADHGYTVITNSVSVALVLASRTDITLHVLGGRLHRRAGATLAMSRELEGLNVDVAFVVPGGVSFDRGLTSGDPAEASGKKAIMNAARSVVLLADHTRIGYDRLSRFAAFDEVDCLVTDTGLDPESATRLSARVPRLLRV</sequence>
<dbReference type="AlphaFoldDB" id="A0A7Z0JE00"/>
<dbReference type="InterPro" id="IPR050313">
    <property type="entry name" value="Carb_Metab_HTH_regulators"/>
</dbReference>
<dbReference type="PANTHER" id="PTHR30363">
    <property type="entry name" value="HTH-TYPE TRANSCRIPTIONAL REGULATOR SRLR-RELATED"/>
    <property type="match status" value="1"/>
</dbReference>
<dbReference type="InterPro" id="IPR037171">
    <property type="entry name" value="NagB/RpiA_transferase-like"/>
</dbReference>
<dbReference type="PANTHER" id="PTHR30363:SF4">
    <property type="entry name" value="GLYCEROL-3-PHOSPHATE REGULON REPRESSOR"/>
    <property type="match status" value="1"/>
</dbReference>
<dbReference type="SMART" id="SM01134">
    <property type="entry name" value="DeoRC"/>
    <property type="match status" value="1"/>
</dbReference>
<dbReference type="Proteomes" id="UP000572051">
    <property type="component" value="Unassembled WGS sequence"/>
</dbReference>
<evidence type="ECO:0000256" key="1">
    <source>
        <dbReference type="ARBA" id="ARBA00022491"/>
    </source>
</evidence>
<accession>A0A7Z0JE00</accession>
<proteinExistence type="predicted"/>
<comment type="caution">
    <text evidence="3">The sequence shown here is derived from an EMBL/GenBank/DDBJ whole genome shotgun (WGS) entry which is preliminary data.</text>
</comment>
<evidence type="ECO:0000259" key="2">
    <source>
        <dbReference type="Pfam" id="PF00455"/>
    </source>
</evidence>
<dbReference type="SUPFAM" id="SSF100950">
    <property type="entry name" value="NagB/RpiA/CoA transferase-like"/>
    <property type="match status" value="1"/>
</dbReference>
<feature type="domain" description="DeoR-like transcriptional repressor C-terminal sensor" evidence="2">
    <location>
        <begin position="3"/>
        <end position="157"/>
    </location>
</feature>
<gene>
    <name evidence="3" type="ORF">HNR10_005790</name>
</gene>
<dbReference type="Pfam" id="PF00455">
    <property type="entry name" value="DeoRC"/>
    <property type="match status" value="1"/>
</dbReference>
<evidence type="ECO:0000313" key="4">
    <source>
        <dbReference type="Proteomes" id="UP000572051"/>
    </source>
</evidence>